<reference evidence="1 2" key="1">
    <citation type="submission" date="2018-08" db="EMBL/GenBank/DDBJ databases">
        <title>Complete genome sequence of a putative novel potyvirus isolated from Platycodon grandiflorum.</title>
        <authorList>
            <person name="Lim S."/>
            <person name="Moon J.S."/>
        </authorList>
    </citation>
    <scope>NUCLEOTIDE SEQUENCE [LARGE SCALE GENOMIC DNA]</scope>
    <source>
        <strain evidence="1">Okcheon</strain>
    </source>
</reference>
<dbReference type="GeneID" id="65102397"/>
<proteinExistence type="predicted"/>
<accession>A0A385MJH7</accession>
<name>A0A385MJH7_9POTV</name>
<organism evidence="1 2">
    <name type="scientific">Platycodon mild mottle virus</name>
    <dbReference type="NCBI Taxonomy" id="2320870"/>
    <lineage>
        <taxon>Viruses</taxon>
        <taxon>Riboviria</taxon>
        <taxon>Orthornavirae</taxon>
        <taxon>Pisuviricota</taxon>
        <taxon>Stelpaviricetes</taxon>
        <taxon>Patatavirales</taxon>
        <taxon>Potyviridae</taxon>
        <taxon>Potyvirus</taxon>
        <taxon>Potyvirus platycodonis</taxon>
    </lineage>
</organism>
<protein>
    <submittedName>
        <fullName evidence="1">PIPO</fullName>
    </submittedName>
</protein>
<dbReference type="RefSeq" id="YP_010087149.1">
    <property type="nucleotide sequence ID" value="NC_055503.1"/>
</dbReference>
<sequence length="76" mass="8921" precursor="true">KLSARFAGSLGRIKFVYKTFLNYSIQATAKRVFRLVSIRRLERFNRQSEHIIECIIGVPRSVHKSKSCKYKEARCE</sequence>
<keyword evidence="2" id="KW-1185">Reference proteome</keyword>
<evidence type="ECO:0000313" key="2">
    <source>
        <dbReference type="Proteomes" id="UP000500871"/>
    </source>
</evidence>
<evidence type="ECO:0000313" key="1">
    <source>
        <dbReference type="EMBL" id="AYA60487.1"/>
    </source>
</evidence>
<dbReference type="Proteomes" id="UP000500871">
    <property type="component" value="Segment"/>
</dbReference>
<dbReference type="KEGG" id="vg:65102397"/>
<dbReference type="EMBL" id="MH779625">
    <property type="protein sequence ID" value="AYA60487.1"/>
    <property type="molecule type" value="Genomic_RNA"/>
</dbReference>
<feature type="non-terminal residue" evidence="1">
    <location>
        <position position="1"/>
    </location>
</feature>